<protein>
    <submittedName>
        <fullName evidence="5">LacI family DNA-binding transcriptional regulator</fullName>
    </submittedName>
</protein>
<dbReference type="PANTHER" id="PTHR30146">
    <property type="entry name" value="LACI-RELATED TRANSCRIPTIONAL REPRESSOR"/>
    <property type="match status" value="1"/>
</dbReference>
<reference evidence="6" key="1">
    <citation type="journal article" date="2019" name="Int. J. Syst. Evol. Microbiol.">
        <title>The Global Catalogue of Microorganisms (GCM) 10K type strain sequencing project: providing services to taxonomists for standard genome sequencing and annotation.</title>
        <authorList>
            <consortium name="The Broad Institute Genomics Platform"/>
            <consortium name="The Broad Institute Genome Sequencing Center for Infectious Disease"/>
            <person name="Wu L."/>
            <person name="Ma J."/>
        </authorList>
    </citation>
    <scope>NUCLEOTIDE SEQUENCE [LARGE SCALE GENOMIC DNA]</scope>
    <source>
        <strain evidence="6">JCM 4087</strain>
    </source>
</reference>
<dbReference type="CDD" id="cd06307">
    <property type="entry name" value="PBP1_sugar_binding"/>
    <property type="match status" value="1"/>
</dbReference>
<dbReference type="SMART" id="SM00354">
    <property type="entry name" value="HTH_LACI"/>
    <property type="match status" value="1"/>
</dbReference>
<dbReference type="PROSITE" id="PS50932">
    <property type="entry name" value="HTH_LACI_2"/>
    <property type="match status" value="1"/>
</dbReference>
<keyword evidence="6" id="KW-1185">Reference proteome</keyword>
<dbReference type="InterPro" id="IPR025997">
    <property type="entry name" value="SBP_2_dom"/>
</dbReference>
<dbReference type="Pfam" id="PF13407">
    <property type="entry name" value="Peripla_BP_4"/>
    <property type="match status" value="1"/>
</dbReference>
<dbReference type="SUPFAM" id="SSF47413">
    <property type="entry name" value="lambda repressor-like DNA-binding domains"/>
    <property type="match status" value="1"/>
</dbReference>
<dbReference type="EMBL" id="JBHSPH010000001">
    <property type="protein sequence ID" value="MFC5861396.1"/>
    <property type="molecule type" value="Genomic_DNA"/>
</dbReference>
<dbReference type="GO" id="GO:0003677">
    <property type="term" value="F:DNA binding"/>
    <property type="evidence" value="ECO:0007669"/>
    <property type="project" value="UniProtKB-KW"/>
</dbReference>
<gene>
    <name evidence="5" type="ORF">ACFPT7_03740</name>
</gene>
<organism evidence="5 6">
    <name type="scientific">Acidicapsa dinghuensis</name>
    <dbReference type="NCBI Taxonomy" id="2218256"/>
    <lineage>
        <taxon>Bacteria</taxon>
        <taxon>Pseudomonadati</taxon>
        <taxon>Acidobacteriota</taxon>
        <taxon>Terriglobia</taxon>
        <taxon>Terriglobales</taxon>
        <taxon>Acidobacteriaceae</taxon>
        <taxon>Acidicapsa</taxon>
    </lineage>
</organism>
<dbReference type="InterPro" id="IPR000843">
    <property type="entry name" value="HTH_LacI"/>
</dbReference>
<dbReference type="Pfam" id="PF00356">
    <property type="entry name" value="LacI"/>
    <property type="match status" value="1"/>
</dbReference>
<dbReference type="PANTHER" id="PTHR30146:SF152">
    <property type="entry name" value="TRANSCRIPTIONAL REGULATORY PROTEIN"/>
    <property type="match status" value="1"/>
</dbReference>
<dbReference type="Proteomes" id="UP001596091">
    <property type="component" value="Unassembled WGS sequence"/>
</dbReference>
<dbReference type="RefSeq" id="WP_263333772.1">
    <property type="nucleotide sequence ID" value="NZ_JAGSYH010000002.1"/>
</dbReference>
<dbReference type="InterPro" id="IPR010982">
    <property type="entry name" value="Lambda_DNA-bd_dom_sf"/>
</dbReference>
<evidence type="ECO:0000256" key="1">
    <source>
        <dbReference type="ARBA" id="ARBA00023015"/>
    </source>
</evidence>
<evidence type="ECO:0000256" key="2">
    <source>
        <dbReference type="ARBA" id="ARBA00023125"/>
    </source>
</evidence>
<comment type="caution">
    <text evidence="5">The sequence shown here is derived from an EMBL/GenBank/DDBJ whole genome shotgun (WGS) entry which is preliminary data.</text>
</comment>
<dbReference type="InterPro" id="IPR028082">
    <property type="entry name" value="Peripla_BP_I"/>
</dbReference>
<feature type="domain" description="HTH lacI-type" evidence="4">
    <location>
        <begin position="11"/>
        <end position="65"/>
    </location>
</feature>
<dbReference type="CDD" id="cd01392">
    <property type="entry name" value="HTH_LacI"/>
    <property type="match status" value="1"/>
</dbReference>
<keyword evidence="2 5" id="KW-0238">DNA-binding</keyword>
<evidence type="ECO:0000313" key="5">
    <source>
        <dbReference type="EMBL" id="MFC5861396.1"/>
    </source>
</evidence>
<name>A0ABW1EAT9_9BACT</name>
<dbReference type="Gene3D" id="3.40.50.2300">
    <property type="match status" value="2"/>
</dbReference>
<evidence type="ECO:0000259" key="4">
    <source>
        <dbReference type="PROSITE" id="PS50932"/>
    </source>
</evidence>
<keyword evidence="1" id="KW-0805">Transcription regulation</keyword>
<dbReference type="Gene3D" id="1.10.260.40">
    <property type="entry name" value="lambda repressor-like DNA-binding domains"/>
    <property type="match status" value="1"/>
</dbReference>
<accession>A0ABW1EAT9</accession>
<dbReference type="SUPFAM" id="SSF53822">
    <property type="entry name" value="Periplasmic binding protein-like I"/>
    <property type="match status" value="1"/>
</dbReference>
<sequence length="362" mass="39031">MRSTDKKGKAAGIRDIAEALGTSIGTVDRALHDRSGVSARTKARVLRMAEQLGYKPNIAARSLKLNRNLRVAAVFPREIAAFFDPLCAGIQAAADETVGMQLTLDFLRYPRLGSGDIAALEGAAAKKYDGILFTPRRPRELAGIIRHIVGQGIPMLCVASDAPDSGRISSVTVDAYISGALAAELLSHKLQTPSRVATITGDLATFDHAEKLRGFAATLAVLAPHLTLLPAVESHESAEDAYRQSIALLRGKTRPDAIYISTANSLPVFRALEELKLFGRVQVIATDLFRELVPLLESGKVLATLYQRPEAQGKTALETLIGHLTDKGKPVKIHRFAPHIILRSNLPLFANRLVNTQGISAD</sequence>
<keyword evidence="3" id="KW-0804">Transcription</keyword>
<evidence type="ECO:0000313" key="6">
    <source>
        <dbReference type="Proteomes" id="UP001596091"/>
    </source>
</evidence>
<evidence type="ECO:0000256" key="3">
    <source>
        <dbReference type="ARBA" id="ARBA00023163"/>
    </source>
</evidence>
<proteinExistence type="predicted"/>